<dbReference type="RefSeq" id="WP_171245180.1">
    <property type="nucleotide sequence ID" value="NZ_JABEPQ010000006.1"/>
</dbReference>
<evidence type="ECO:0008006" key="5">
    <source>
        <dbReference type="Google" id="ProtNLM"/>
    </source>
</evidence>
<evidence type="ECO:0000313" key="4">
    <source>
        <dbReference type="Proteomes" id="UP000588586"/>
    </source>
</evidence>
<dbReference type="PANTHER" id="PTHR43037:SF5">
    <property type="entry name" value="FERULOYL ESTERASE"/>
    <property type="match status" value="1"/>
</dbReference>
<evidence type="ECO:0000256" key="1">
    <source>
        <dbReference type="ARBA" id="ARBA00022729"/>
    </source>
</evidence>
<protein>
    <recommendedName>
        <fullName evidence="5">Polyhydroxybutyrate depolymerase</fullName>
    </recommendedName>
</protein>
<organism evidence="3 4">
    <name type="scientific">Knoellia koreensis</name>
    <dbReference type="NCBI Taxonomy" id="2730921"/>
    <lineage>
        <taxon>Bacteria</taxon>
        <taxon>Bacillati</taxon>
        <taxon>Actinomycetota</taxon>
        <taxon>Actinomycetes</taxon>
        <taxon>Micrococcales</taxon>
        <taxon>Intrasporangiaceae</taxon>
        <taxon>Knoellia</taxon>
    </lineage>
</organism>
<dbReference type="InterPro" id="IPR029058">
    <property type="entry name" value="AB_hydrolase_fold"/>
</dbReference>
<dbReference type="Gene3D" id="3.40.50.1820">
    <property type="entry name" value="alpha/beta hydrolase"/>
    <property type="match status" value="1"/>
</dbReference>
<name>A0A849HE84_9MICO</name>
<dbReference type="InterPro" id="IPR050955">
    <property type="entry name" value="Plant_Biomass_Hydrol_Est"/>
</dbReference>
<keyword evidence="4" id="KW-1185">Reference proteome</keyword>
<accession>A0A849HE84</accession>
<keyword evidence="2" id="KW-0378">Hydrolase</keyword>
<reference evidence="3 4" key="1">
    <citation type="submission" date="2020-04" db="EMBL/GenBank/DDBJ databases">
        <title>Knoellia sp. isolate from air conditioner.</title>
        <authorList>
            <person name="Chea S."/>
            <person name="Kim D.-U."/>
        </authorList>
    </citation>
    <scope>NUCLEOTIDE SEQUENCE [LARGE SCALE GENOMIC DNA]</scope>
    <source>
        <strain evidence="3 4">DB2414S</strain>
    </source>
</reference>
<dbReference type="PANTHER" id="PTHR43037">
    <property type="entry name" value="UNNAMED PRODUCT-RELATED"/>
    <property type="match status" value="1"/>
</dbReference>
<keyword evidence="1" id="KW-0732">Signal</keyword>
<dbReference type="AlphaFoldDB" id="A0A849HE84"/>
<dbReference type="EMBL" id="JABEPQ010000006">
    <property type="protein sequence ID" value="NNM48046.1"/>
    <property type="molecule type" value="Genomic_DNA"/>
</dbReference>
<evidence type="ECO:0000313" key="3">
    <source>
        <dbReference type="EMBL" id="NNM48046.1"/>
    </source>
</evidence>
<dbReference type="Proteomes" id="UP000588586">
    <property type="component" value="Unassembled WGS sequence"/>
</dbReference>
<proteinExistence type="predicted"/>
<gene>
    <name evidence="3" type="ORF">HJG52_18840</name>
</gene>
<dbReference type="SUPFAM" id="SSF53474">
    <property type="entry name" value="alpha/beta-Hydrolases"/>
    <property type="match status" value="1"/>
</dbReference>
<dbReference type="GO" id="GO:0016787">
    <property type="term" value="F:hydrolase activity"/>
    <property type="evidence" value="ECO:0007669"/>
    <property type="project" value="UniProtKB-KW"/>
</dbReference>
<sequence>MPSPSVPLDLAVGGLARSALAWLPASTGGAALVLDLHGSGFDAARHVAVTGTPAWVDEHTAVVVAPTAAVPLQFKGVRQPGFAWSIPGVPLFGVPPGTATREVDDTAYLTALVEHAHREWGTDADRVFALGWSGGARLLSHWAGQEGCPVTRVVCVSGVRTPPAPPRAGLLALHGARDQINPWHGLDQPRWAESVPTAAQAWADGLGAKSVVRQASPADEVTTWHAADDSVVARLHRLAGVGHAWPGTADAQQRQLFGEAGSVRATDVAADFLFA</sequence>
<evidence type="ECO:0000256" key="2">
    <source>
        <dbReference type="ARBA" id="ARBA00022801"/>
    </source>
</evidence>
<comment type="caution">
    <text evidence="3">The sequence shown here is derived from an EMBL/GenBank/DDBJ whole genome shotgun (WGS) entry which is preliminary data.</text>
</comment>